<accession>A0A7G9GYA3</accession>
<feature type="transmembrane region" description="Helical" evidence="8">
    <location>
        <begin position="123"/>
        <end position="146"/>
    </location>
</feature>
<dbReference type="UniPathway" id="UPA00219"/>
<keyword evidence="4 8" id="KW-0133">Cell shape</keyword>
<feature type="transmembrane region" description="Helical" evidence="8">
    <location>
        <begin position="81"/>
        <end position="103"/>
    </location>
</feature>
<evidence type="ECO:0000313" key="10">
    <source>
        <dbReference type="EMBL" id="QNM15785.1"/>
    </source>
</evidence>
<evidence type="ECO:0000256" key="7">
    <source>
        <dbReference type="ARBA" id="ARBA00023136"/>
    </source>
</evidence>
<dbReference type="PANTHER" id="PTHR47019">
    <property type="entry name" value="LIPID II FLIPPASE MURJ"/>
    <property type="match status" value="1"/>
</dbReference>
<feature type="transmembrane region" description="Helical" evidence="8">
    <location>
        <begin position="223"/>
        <end position="243"/>
    </location>
</feature>
<dbReference type="GO" id="GO:0008360">
    <property type="term" value="P:regulation of cell shape"/>
    <property type="evidence" value="ECO:0007669"/>
    <property type="project" value="UniProtKB-UniRule"/>
</dbReference>
<dbReference type="Pfam" id="PF03023">
    <property type="entry name" value="MurJ"/>
    <property type="match status" value="1"/>
</dbReference>
<feature type="transmembrane region" description="Helical" evidence="8">
    <location>
        <begin position="153"/>
        <end position="172"/>
    </location>
</feature>
<evidence type="ECO:0000256" key="9">
    <source>
        <dbReference type="PIRNR" id="PIRNR002869"/>
    </source>
</evidence>
<evidence type="ECO:0000256" key="5">
    <source>
        <dbReference type="ARBA" id="ARBA00022984"/>
    </source>
</evidence>
<dbReference type="CDD" id="cd13123">
    <property type="entry name" value="MATE_MurJ_like"/>
    <property type="match status" value="1"/>
</dbReference>
<dbReference type="HAMAP" id="MF_02078">
    <property type="entry name" value="MurJ_MviN"/>
    <property type="match status" value="1"/>
</dbReference>
<evidence type="ECO:0000313" key="11">
    <source>
        <dbReference type="Proteomes" id="UP000515913"/>
    </source>
</evidence>
<keyword evidence="11" id="KW-1185">Reference proteome</keyword>
<name>A0A7G9GYA3_9FUSO</name>
<organism evidence="10 11">
    <name type="scientific">Fusobacterium hominis</name>
    <dbReference type="NCBI Taxonomy" id="2764326"/>
    <lineage>
        <taxon>Bacteria</taxon>
        <taxon>Fusobacteriati</taxon>
        <taxon>Fusobacteriota</taxon>
        <taxon>Fusobacteriia</taxon>
        <taxon>Fusobacteriales</taxon>
        <taxon>Fusobacteriaceae</taxon>
        <taxon>Fusobacterium</taxon>
    </lineage>
</organism>
<dbReference type="Proteomes" id="UP000515913">
    <property type="component" value="Chromosome"/>
</dbReference>
<dbReference type="EMBL" id="CP060637">
    <property type="protein sequence ID" value="QNM15785.1"/>
    <property type="molecule type" value="Genomic_DNA"/>
</dbReference>
<feature type="transmembrane region" description="Helical" evidence="8">
    <location>
        <begin position="305"/>
        <end position="323"/>
    </location>
</feature>
<dbReference type="GO" id="GO:0005886">
    <property type="term" value="C:plasma membrane"/>
    <property type="evidence" value="ECO:0007669"/>
    <property type="project" value="UniProtKB-SubCell"/>
</dbReference>
<gene>
    <name evidence="8 10" type="primary">murJ</name>
    <name evidence="10" type="ORF">H9Q81_02790</name>
</gene>
<evidence type="ECO:0000256" key="6">
    <source>
        <dbReference type="ARBA" id="ARBA00022989"/>
    </source>
</evidence>
<sequence>MLRQGISVGVITFVSRITGFFRAFLIAYYFGSSGTTDAYFSAFKISNFFRQLLGEGALGNSFIPLYNKIEETEGENRGKEFIFSVLNLLFIFSSVVTILMIIFSDQIINLIVSGFPEDTKELASHLLKIMSFYFVFISLSGMLGAMLNNFRHFLVPAATSIFFNLAIIASAILCGQKYGIDALAWGVVVGGVLQFLVVLPTFFKIVKTYSLKINWKDPYIKKLILMTLPMLGGIMARQLNTVVDQWFASNLETGAVTALENATRLYLLPVGVFGVSLSTVIYPSLAQAVAKHKNDIAEKYILKGLNILLFLVIPSILVLTIYSEDVVRLTLSYGKFGEEAVKVTANALLYYSIGLYFYTGIFLMTRAFYSMQNSAYPVVASIVSIIINIVLNFVFIKPFGYKGLALSTSIAAGVNFLMLLFEYRRKYICFNLKKTLIFLLKSIVFSAIAFLASYKINLSLVKITVFGLVYLLFWARGLYKNKMEVF</sequence>
<feature type="transmembrane region" description="Helical" evidence="8">
    <location>
        <begin position="460"/>
        <end position="479"/>
    </location>
</feature>
<dbReference type="PRINTS" id="PR01806">
    <property type="entry name" value="VIRFACTRMVIN"/>
</dbReference>
<keyword evidence="5 8" id="KW-0573">Peptidoglycan synthesis</keyword>
<dbReference type="GO" id="GO:0015648">
    <property type="term" value="F:lipid-linked peptidoglycan transporter activity"/>
    <property type="evidence" value="ECO:0007669"/>
    <property type="project" value="UniProtKB-UniRule"/>
</dbReference>
<keyword evidence="7 8" id="KW-0472">Membrane</keyword>
<feature type="transmembrane region" description="Helical" evidence="8">
    <location>
        <begin position="435"/>
        <end position="454"/>
    </location>
</feature>
<dbReference type="InterPro" id="IPR051050">
    <property type="entry name" value="Lipid_II_flippase_MurJ/MviN"/>
</dbReference>
<proteinExistence type="inferred from homology"/>
<feature type="transmembrane region" description="Helical" evidence="8">
    <location>
        <begin position="263"/>
        <end position="285"/>
    </location>
</feature>
<dbReference type="PANTHER" id="PTHR47019:SF1">
    <property type="entry name" value="LIPID II FLIPPASE MURJ"/>
    <property type="match status" value="1"/>
</dbReference>
<evidence type="ECO:0000256" key="2">
    <source>
        <dbReference type="ARBA" id="ARBA00022475"/>
    </source>
</evidence>
<keyword evidence="8 9" id="KW-0813">Transport</keyword>
<dbReference type="RefSeq" id="WP_187423084.1">
    <property type="nucleotide sequence ID" value="NZ_CP060637.1"/>
</dbReference>
<feature type="transmembrane region" description="Helical" evidence="8">
    <location>
        <begin position="401"/>
        <end position="423"/>
    </location>
</feature>
<reference evidence="10 11" key="1">
    <citation type="submission" date="2020-08" db="EMBL/GenBank/DDBJ databases">
        <authorList>
            <person name="Liu C."/>
            <person name="Sun Q."/>
        </authorList>
    </citation>
    <scope>NUCLEOTIDE SEQUENCE [LARGE SCALE GENOMIC DNA]</scope>
    <source>
        <strain evidence="10 11">NSJ-57</strain>
    </source>
</reference>
<comment type="subcellular location">
    <subcellularLocation>
        <location evidence="1 8">Cell membrane</location>
        <topology evidence="1 8">Multi-pass membrane protein</topology>
    </subcellularLocation>
</comment>
<dbReference type="InterPro" id="IPR004268">
    <property type="entry name" value="MurJ"/>
</dbReference>
<keyword evidence="3 8" id="KW-0812">Transmembrane</keyword>
<dbReference type="NCBIfam" id="TIGR01695">
    <property type="entry name" value="murJ_mviN"/>
    <property type="match status" value="1"/>
</dbReference>
<dbReference type="AlphaFoldDB" id="A0A7G9GYA3"/>
<dbReference type="GO" id="GO:0071555">
    <property type="term" value="P:cell wall organization"/>
    <property type="evidence" value="ECO:0007669"/>
    <property type="project" value="UniProtKB-UniRule"/>
</dbReference>
<keyword evidence="8 9" id="KW-0961">Cell wall biogenesis/degradation</keyword>
<evidence type="ECO:0000256" key="3">
    <source>
        <dbReference type="ARBA" id="ARBA00022692"/>
    </source>
</evidence>
<comment type="pathway">
    <text evidence="8">Cell wall biogenesis; peptidoglycan biosynthesis.</text>
</comment>
<evidence type="ECO:0000256" key="4">
    <source>
        <dbReference type="ARBA" id="ARBA00022960"/>
    </source>
</evidence>
<feature type="transmembrane region" description="Helical" evidence="8">
    <location>
        <begin position="184"/>
        <end position="203"/>
    </location>
</feature>
<evidence type="ECO:0000256" key="8">
    <source>
        <dbReference type="HAMAP-Rule" id="MF_02078"/>
    </source>
</evidence>
<protein>
    <recommendedName>
        <fullName evidence="8">Probable lipid II flippase MurJ</fullName>
    </recommendedName>
</protein>
<dbReference type="PIRSF" id="PIRSF002869">
    <property type="entry name" value="MviN"/>
    <property type="match status" value="1"/>
</dbReference>
<dbReference type="GO" id="GO:0009252">
    <property type="term" value="P:peptidoglycan biosynthetic process"/>
    <property type="evidence" value="ECO:0007669"/>
    <property type="project" value="UniProtKB-UniRule"/>
</dbReference>
<feature type="transmembrane region" description="Helical" evidence="8">
    <location>
        <begin position="6"/>
        <end position="30"/>
    </location>
</feature>
<keyword evidence="2 8" id="KW-1003">Cell membrane</keyword>
<comment type="similarity">
    <text evidence="8 9">Belongs to the MurJ/MviN family.</text>
</comment>
<keyword evidence="6 8" id="KW-1133">Transmembrane helix</keyword>
<comment type="function">
    <text evidence="8 9">Involved in peptidoglycan biosynthesis. Transports lipid-linked peptidoglycan precursors from the inner to the outer leaflet of the cytoplasmic membrane.</text>
</comment>
<dbReference type="GO" id="GO:0034204">
    <property type="term" value="P:lipid translocation"/>
    <property type="evidence" value="ECO:0007669"/>
    <property type="project" value="TreeGrafter"/>
</dbReference>
<feature type="transmembrane region" description="Helical" evidence="8">
    <location>
        <begin position="343"/>
        <end position="363"/>
    </location>
</feature>
<evidence type="ECO:0000256" key="1">
    <source>
        <dbReference type="ARBA" id="ARBA00004651"/>
    </source>
</evidence>
<feature type="transmembrane region" description="Helical" evidence="8">
    <location>
        <begin position="375"/>
        <end position="395"/>
    </location>
</feature>
<dbReference type="KEGG" id="fho:H9Q81_02790"/>